<dbReference type="GO" id="GO:0006352">
    <property type="term" value="P:DNA-templated transcription initiation"/>
    <property type="evidence" value="ECO:0007669"/>
    <property type="project" value="InterPro"/>
</dbReference>
<reference evidence="2 3" key="1">
    <citation type="submission" date="2019-03" db="EMBL/GenBank/DDBJ databases">
        <title>Genomics of glacier-inhabiting Cryobacterium strains.</title>
        <authorList>
            <person name="Liu Q."/>
            <person name="Xin Y.-H."/>
        </authorList>
    </citation>
    <scope>NUCLEOTIDE SEQUENCE [LARGE SCALE GENOMIC DNA]</scope>
    <source>
        <strain evidence="2 3">Hh14</strain>
    </source>
</reference>
<dbReference type="Proteomes" id="UP000297447">
    <property type="component" value="Unassembled WGS sequence"/>
</dbReference>
<dbReference type="InterPro" id="IPR007630">
    <property type="entry name" value="RNA_pol_sigma70_r4"/>
</dbReference>
<proteinExistence type="predicted"/>
<evidence type="ECO:0000313" key="2">
    <source>
        <dbReference type="EMBL" id="TFD45943.1"/>
    </source>
</evidence>
<comment type="caution">
    <text evidence="2">The sequence shown here is derived from an EMBL/GenBank/DDBJ whole genome shotgun (WGS) entry which is preliminary data.</text>
</comment>
<dbReference type="Pfam" id="PF04545">
    <property type="entry name" value="Sigma70_r4"/>
    <property type="match status" value="1"/>
</dbReference>
<dbReference type="OrthoDB" id="129597at2"/>
<dbReference type="AlphaFoldDB" id="A0A4R8ZU60"/>
<protein>
    <submittedName>
        <fullName evidence="2">XRE family transcriptional regulator</fullName>
    </submittedName>
</protein>
<dbReference type="InterPro" id="IPR010982">
    <property type="entry name" value="Lambda_DNA-bd_dom_sf"/>
</dbReference>
<keyword evidence="3" id="KW-1185">Reference proteome</keyword>
<dbReference type="Gene3D" id="1.10.260.40">
    <property type="entry name" value="lambda repressor-like DNA-binding domains"/>
    <property type="match status" value="1"/>
</dbReference>
<evidence type="ECO:0000259" key="1">
    <source>
        <dbReference type="Pfam" id="PF04545"/>
    </source>
</evidence>
<dbReference type="GO" id="GO:0003700">
    <property type="term" value="F:DNA-binding transcription factor activity"/>
    <property type="evidence" value="ECO:0007669"/>
    <property type="project" value="InterPro"/>
</dbReference>
<feature type="domain" description="RNA polymerase sigma-70 region 4" evidence="1">
    <location>
        <begin position="19"/>
        <end position="59"/>
    </location>
</feature>
<evidence type="ECO:0000313" key="3">
    <source>
        <dbReference type="Proteomes" id="UP000297447"/>
    </source>
</evidence>
<dbReference type="GO" id="GO:0003677">
    <property type="term" value="F:DNA binding"/>
    <property type="evidence" value="ECO:0007669"/>
    <property type="project" value="InterPro"/>
</dbReference>
<organism evidence="2 3">
    <name type="scientific">Cryobacterium frigoriphilum</name>
    <dbReference type="NCBI Taxonomy" id="1259150"/>
    <lineage>
        <taxon>Bacteria</taxon>
        <taxon>Bacillati</taxon>
        <taxon>Actinomycetota</taxon>
        <taxon>Actinomycetes</taxon>
        <taxon>Micrococcales</taxon>
        <taxon>Microbacteriaceae</taxon>
        <taxon>Cryobacterium</taxon>
    </lineage>
</organism>
<accession>A0A4R8ZU60</accession>
<name>A0A4R8ZU60_9MICO</name>
<dbReference type="SUPFAM" id="SSF47413">
    <property type="entry name" value="lambda repressor-like DNA-binding domains"/>
    <property type="match status" value="1"/>
</dbReference>
<sequence length="94" mass="10438">MLATVPVKEIEEFESEAAELDRIHAMSLAMVRAAGKLTQVELARELHTTQGHVSQIERRDDMLLSTLRSYLTAAGAENPRILVTVNGHEVELDI</sequence>
<dbReference type="EMBL" id="SOHE01000078">
    <property type="protein sequence ID" value="TFD45943.1"/>
    <property type="molecule type" value="Genomic_DNA"/>
</dbReference>
<gene>
    <name evidence="2" type="ORF">E3T55_17670</name>
</gene>